<protein>
    <submittedName>
        <fullName evidence="5">FadR family transcriptional regulator</fullName>
    </submittedName>
</protein>
<dbReference type="CDD" id="cd07377">
    <property type="entry name" value="WHTH_GntR"/>
    <property type="match status" value="1"/>
</dbReference>
<feature type="domain" description="HTH gntR-type" evidence="4">
    <location>
        <begin position="13"/>
        <end position="83"/>
    </location>
</feature>
<keyword evidence="2" id="KW-0238">DNA-binding</keyword>
<evidence type="ECO:0000259" key="4">
    <source>
        <dbReference type="PROSITE" id="PS50949"/>
    </source>
</evidence>
<accession>A0A934VX07</accession>
<evidence type="ECO:0000256" key="1">
    <source>
        <dbReference type="ARBA" id="ARBA00023015"/>
    </source>
</evidence>
<dbReference type="SUPFAM" id="SSF48008">
    <property type="entry name" value="GntR ligand-binding domain-like"/>
    <property type="match status" value="1"/>
</dbReference>
<evidence type="ECO:0000313" key="6">
    <source>
        <dbReference type="Proteomes" id="UP000636458"/>
    </source>
</evidence>
<gene>
    <name evidence="5" type="ORF">IV501_01930</name>
</gene>
<keyword evidence="1" id="KW-0805">Transcription regulation</keyword>
<dbReference type="InterPro" id="IPR036390">
    <property type="entry name" value="WH_DNA-bd_sf"/>
</dbReference>
<evidence type="ECO:0000256" key="2">
    <source>
        <dbReference type="ARBA" id="ARBA00023125"/>
    </source>
</evidence>
<name>A0A934VX07_9MICO</name>
<dbReference type="PRINTS" id="PR00035">
    <property type="entry name" value="HTHGNTR"/>
</dbReference>
<organism evidence="5 6">
    <name type="scientific">Lacisediminihabitans changchengi</name>
    <dbReference type="NCBI Taxonomy" id="2787634"/>
    <lineage>
        <taxon>Bacteria</taxon>
        <taxon>Bacillati</taxon>
        <taxon>Actinomycetota</taxon>
        <taxon>Actinomycetes</taxon>
        <taxon>Micrococcales</taxon>
        <taxon>Microbacteriaceae</taxon>
        <taxon>Lacisediminihabitans</taxon>
    </lineage>
</organism>
<dbReference type="Gene3D" id="1.20.120.530">
    <property type="entry name" value="GntR ligand-binding domain-like"/>
    <property type="match status" value="1"/>
</dbReference>
<dbReference type="SMART" id="SM00895">
    <property type="entry name" value="FCD"/>
    <property type="match status" value="1"/>
</dbReference>
<dbReference type="Pfam" id="PF07729">
    <property type="entry name" value="FCD"/>
    <property type="match status" value="1"/>
</dbReference>
<comment type="caution">
    <text evidence="5">The sequence shown here is derived from an EMBL/GenBank/DDBJ whole genome shotgun (WGS) entry which is preliminary data.</text>
</comment>
<dbReference type="SUPFAM" id="SSF46785">
    <property type="entry name" value="Winged helix' DNA-binding domain"/>
    <property type="match status" value="1"/>
</dbReference>
<keyword evidence="3" id="KW-0804">Transcription</keyword>
<dbReference type="GO" id="GO:0003700">
    <property type="term" value="F:DNA-binding transcription factor activity"/>
    <property type="evidence" value="ECO:0007669"/>
    <property type="project" value="InterPro"/>
</dbReference>
<dbReference type="PANTHER" id="PTHR43537:SF24">
    <property type="entry name" value="GLUCONATE OPERON TRANSCRIPTIONAL REPRESSOR"/>
    <property type="match status" value="1"/>
</dbReference>
<evidence type="ECO:0000313" key="5">
    <source>
        <dbReference type="EMBL" id="MBK4346382.1"/>
    </source>
</evidence>
<dbReference type="Proteomes" id="UP000636458">
    <property type="component" value="Unassembled WGS sequence"/>
</dbReference>
<keyword evidence="6" id="KW-1185">Reference proteome</keyword>
<dbReference type="AlphaFoldDB" id="A0A934VX07"/>
<dbReference type="Gene3D" id="1.10.10.10">
    <property type="entry name" value="Winged helix-like DNA-binding domain superfamily/Winged helix DNA-binding domain"/>
    <property type="match status" value="1"/>
</dbReference>
<dbReference type="PROSITE" id="PS50949">
    <property type="entry name" value="HTH_GNTR"/>
    <property type="match status" value="1"/>
</dbReference>
<proteinExistence type="predicted"/>
<evidence type="ECO:0000256" key="3">
    <source>
        <dbReference type="ARBA" id="ARBA00023163"/>
    </source>
</evidence>
<dbReference type="GO" id="GO:0003677">
    <property type="term" value="F:DNA binding"/>
    <property type="evidence" value="ECO:0007669"/>
    <property type="project" value="UniProtKB-KW"/>
</dbReference>
<dbReference type="InterPro" id="IPR036388">
    <property type="entry name" value="WH-like_DNA-bd_sf"/>
</dbReference>
<reference evidence="5" key="1">
    <citation type="submission" date="2021-01" db="EMBL/GenBank/DDBJ databases">
        <title>Lacisediminihabitans sp. nov. strain G11-30, isolated from Antarctic Soil.</title>
        <authorList>
            <person name="Li J."/>
        </authorList>
    </citation>
    <scope>NUCLEOTIDE SEQUENCE</scope>
    <source>
        <strain evidence="5">G11-30</strain>
    </source>
</reference>
<sequence>MAESALFRPVRAGNAFEETVARLLQTVRLGIVAPGEALPAERDLAARFSVSRDTVREAIRSLTDAGFLVSRRGRYGGTFVVDVLPSRGSGARIEGVADAVPSSPEELEDALALRDILEVGAARAAAARALSATDREVLWSRLKESSAASIEDYRRLDSRLHLTIGELVGAPSLVPLLADNRMRVNELLEEIPLLQPNLEHSNEQHEAIVLAILTGDVERAAAAMQEHLDGSAALLRGFLA</sequence>
<dbReference type="PANTHER" id="PTHR43537">
    <property type="entry name" value="TRANSCRIPTIONAL REGULATOR, GNTR FAMILY"/>
    <property type="match status" value="1"/>
</dbReference>
<dbReference type="InterPro" id="IPR008920">
    <property type="entry name" value="TF_FadR/GntR_C"/>
</dbReference>
<dbReference type="InterPro" id="IPR000524">
    <property type="entry name" value="Tscrpt_reg_HTH_GntR"/>
</dbReference>
<dbReference type="Pfam" id="PF00392">
    <property type="entry name" value="GntR"/>
    <property type="match status" value="1"/>
</dbReference>
<dbReference type="InterPro" id="IPR011711">
    <property type="entry name" value="GntR_C"/>
</dbReference>
<dbReference type="EMBL" id="JAEPES010000001">
    <property type="protein sequence ID" value="MBK4346382.1"/>
    <property type="molecule type" value="Genomic_DNA"/>
</dbReference>
<dbReference type="SMART" id="SM00345">
    <property type="entry name" value="HTH_GNTR"/>
    <property type="match status" value="1"/>
</dbReference>